<keyword evidence="2" id="KW-1185">Reference proteome</keyword>
<gene>
    <name evidence="1" type="ORF">HMPREF0645_0037</name>
</gene>
<dbReference type="HOGENOM" id="CLU_3294175_0_0_10"/>
<sequence>MRYMTVVSLEMSDEPKITGILFPISMEFIIFALKFTDTKR</sequence>
<evidence type="ECO:0000313" key="1">
    <source>
        <dbReference type="EMBL" id="EFA45446.1"/>
    </source>
</evidence>
<dbReference type="AlphaFoldDB" id="D1PSX8"/>
<accession>D1PSX8</accession>
<dbReference type="Proteomes" id="UP000003160">
    <property type="component" value="Unassembled WGS sequence"/>
</dbReference>
<comment type="caution">
    <text evidence="1">The sequence shown here is derived from an EMBL/GenBank/DDBJ whole genome shotgun (WGS) entry which is preliminary data.</text>
</comment>
<reference evidence="1 2" key="1">
    <citation type="submission" date="2009-10" db="EMBL/GenBank/DDBJ databases">
        <authorList>
            <person name="Qin X."/>
            <person name="Bachman B."/>
            <person name="Battles P."/>
            <person name="Bell A."/>
            <person name="Bess C."/>
            <person name="Bickham C."/>
            <person name="Chaboub L."/>
            <person name="Chen D."/>
            <person name="Coyle M."/>
            <person name="Deiros D.R."/>
            <person name="Dinh H."/>
            <person name="Forbes L."/>
            <person name="Fowler G."/>
            <person name="Francisco L."/>
            <person name="Fu Q."/>
            <person name="Gubbala S."/>
            <person name="Hale W."/>
            <person name="Han Y."/>
            <person name="Hemphill L."/>
            <person name="Highlander S.K."/>
            <person name="Hirani K."/>
            <person name="Hogues M."/>
            <person name="Jackson L."/>
            <person name="Jakkamsetti A."/>
            <person name="Javaid M."/>
            <person name="Jiang H."/>
            <person name="Korchina V."/>
            <person name="Kovar C."/>
            <person name="Lara F."/>
            <person name="Lee S."/>
            <person name="Mata R."/>
            <person name="Mathew T."/>
            <person name="Moen C."/>
            <person name="Morales K."/>
            <person name="Munidasa M."/>
            <person name="Nazareth L."/>
            <person name="Ngo R."/>
            <person name="Nguyen L."/>
            <person name="Okwuonu G."/>
            <person name="Ongeri F."/>
            <person name="Patil S."/>
            <person name="Petrosino J."/>
            <person name="Pham C."/>
            <person name="Pham P."/>
            <person name="Pu L.-L."/>
            <person name="Puazo M."/>
            <person name="Raj R."/>
            <person name="Reid J."/>
            <person name="Rouhana J."/>
            <person name="Saada N."/>
            <person name="Shang Y."/>
            <person name="Simmons D."/>
            <person name="Thornton R."/>
            <person name="Warren J."/>
            <person name="Weissenberger G."/>
            <person name="Zhang J."/>
            <person name="Zhang L."/>
            <person name="Zhou C."/>
            <person name="Zhu D."/>
            <person name="Muzny D."/>
            <person name="Worley K."/>
            <person name="Gibbs R."/>
        </authorList>
    </citation>
    <scope>NUCLEOTIDE SEQUENCE [LARGE SCALE GENOMIC DNA]</scope>
    <source>
        <strain evidence="1 2">DSM 17361</strain>
    </source>
</reference>
<name>D1PSX8_9BACT</name>
<evidence type="ECO:0000313" key="2">
    <source>
        <dbReference type="Proteomes" id="UP000003160"/>
    </source>
</evidence>
<organism evidence="1 2">
    <name type="scientific">Hallella bergensis DSM 17361</name>
    <dbReference type="NCBI Taxonomy" id="585502"/>
    <lineage>
        <taxon>Bacteria</taxon>
        <taxon>Pseudomonadati</taxon>
        <taxon>Bacteroidota</taxon>
        <taxon>Bacteroidia</taxon>
        <taxon>Bacteroidales</taxon>
        <taxon>Prevotellaceae</taxon>
        <taxon>Hallella</taxon>
    </lineage>
</organism>
<proteinExistence type="predicted"/>
<dbReference type="EMBL" id="ACKS01000009">
    <property type="protein sequence ID" value="EFA45446.1"/>
    <property type="molecule type" value="Genomic_DNA"/>
</dbReference>
<protein>
    <submittedName>
        <fullName evidence="1">Uncharacterized protein</fullName>
    </submittedName>
</protein>